<evidence type="ECO:0000313" key="2">
    <source>
        <dbReference type="EMBL" id="MDP9837701.1"/>
    </source>
</evidence>
<keyword evidence="1" id="KW-1133">Transmembrane helix</keyword>
<keyword evidence="3" id="KW-1185">Reference proteome</keyword>
<gene>
    <name evidence="2" type="ORF">J2T09_002458</name>
</gene>
<proteinExistence type="predicted"/>
<protein>
    <recommendedName>
        <fullName evidence="4">Transmembrane protein</fullName>
    </recommendedName>
</protein>
<sequence>MLVLRILSLPLALAAFALLYVVANKAPHAVESINVFVWLLLPALVGLKIFARQRK</sequence>
<evidence type="ECO:0008006" key="4">
    <source>
        <dbReference type="Google" id="ProtNLM"/>
    </source>
</evidence>
<dbReference type="Proteomes" id="UP001241472">
    <property type="component" value="Unassembled WGS sequence"/>
</dbReference>
<organism evidence="2 3">
    <name type="scientific">Neorhizobium huautlense</name>
    <dbReference type="NCBI Taxonomy" id="67774"/>
    <lineage>
        <taxon>Bacteria</taxon>
        <taxon>Pseudomonadati</taxon>
        <taxon>Pseudomonadota</taxon>
        <taxon>Alphaproteobacteria</taxon>
        <taxon>Hyphomicrobiales</taxon>
        <taxon>Rhizobiaceae</taxon>
        <taxon>Rhizobium/Agrobacterium group</taxon>
        <taxon>Neorhizobium</taxon>
    </lineage>
</organism>
<evidence type="ECO:0000313" key="3">
    <source>
        <dbReference type="Proteomes" id="UP001241472"/>
    </source>
</evidence>
<comment type="caution">
    <text evidence="2">The sequence shown here is derived from an EMBL/GenBank/DDBJ whole genome shotgun (WGS) entry which is preliminary data.</text>
</comment>
<keyword evidence="1" id="KW-0812">Transmembrane</keyword>
<evidence type="ECO:0000256" key="1">
    <source>
        <dbReference type="SAM" id="Phobius"/>
    </source>
</evidence>
<keyword evidence="1" id="KW-0472">Membrane</keyword>
<name>A0ABT9PTA3_9HYPH</name>
<reference evidence="2 3" key="1">
    <citation type="submission" date="2023-07" db="EMBL/GenBank/DDBJ databases">
        <title>Sorghum-associated microbial communities from plants grown in Nebraska, USA.</title>
        <authorList>
            <person name="Schachtman D."/>
        </authorList>
    </citation>
    <scope>NUCLEOTIDE SEQUENCE [LARGE SCALE GENOMIC DNA]</scope>
    <source>
        <strain evidence="2 3">DS1307</strain>
    </source>
</reference>
<dbReference type="EMBL" id="JAUSRF010000007">
    <property type="protein sequence ID" value="MDP9837701.1"/>
    <property type="molecule type" value="Genomic_DNA"/>
</dbReference>
<accession>A0ABT9PTA3</accession>
<feature type="transmembrane region" description="Helical" evidence="1">
    <location>
        <begin position="33"/>
        <end position="51"/>
    </location>
</feature>